<dbReference type="PRINTS" id="PR00072">
    <property type="entry name" value="MALOXRDTASE"/>
</dbReference>
<name>B8MTX3_TALSN</name>
<dbReference type="InterPro" id="IPR015884">
    <property type="entry name" value="Malic_enzyme_CS"/>
</dbReference>
<protein>
    <recommendedName>
        <fullName evidence="8">Malic enzyme</fullName>
    </recommendedName>
</protein>
<dbReference type="PhylomeDB" id="B8MTX3"/>
<evidence type="ECO:0000313" key="11">
    <source>
        <dbReference type="EMBL" id="EED12587.1"/>
    </source>
</evidence>
<proteinExistence type="inferred from homology"/>
<dbReference type="InterPro" id="IPR036291">
    <property type="entry name" value="NAD(P)-bd_dom_sf"/>
</dbReference>
<dbReference type="InterPro" id="IPR012302">
    <property type="entry name" value="Malic_NAD-bd"/>
</dbReference>
<dbReference type="GO" id="GO:0006108">
    <property type="term" value="P:malate metabolic process"/>
    <property type="evidence" value="ECO:0007669"/>
    <property type="project" value="TreeGrafter"/>
</dbReference>
<evidence type="ECO:0000256" key="3">
    <source>
        <dbReference type="ARBA" id="ARBA00022723"/>
    </source>
</evidence>
<dbReference type="FunCoup" id="B8MTX3">
    <property type="interactions" value="897"/>
</dbReference>
<dbReference type="InterPro" id="IPR012301">
    <property type="entry name" value="Malic_N_dom"/>
</dbReference>
<dbReference type="Proteomes" id="UP000001745">
    <property type="component" value="Unassembled WGS sequence"/>
</dbReference>
<dbReference type="Gene3D" id="3.40.50.10380">
    <property type="entry name" value="Malic enzyme, N-terminal domain"/>
    <property type="match status" value="1"/>
</dbReference>
<sequence length="477" mass="53370">MTKFANLPRSASKPLECGLEGHALLHDSYFNKGSAFPSHERRDFGLHGLLPPNVQTLEEQVKRAYQQYSTRPDDLAKNTFMASMKAQNQVLYYRLIQDHLKEMFSVIYTPTEGDAIQNYSRIFRKPEGCFLNIHDVDRIEHDLKQFTENGTNEDVDYIVVTDGEEILGIGDQGVGSVLISVAKLVLTTLCAGIHPARQLPVVLDCGTDNETLLKDDLYLGLRHKRVRGEKYDRFVDRFVNSAKKIFPNAYIHFEDFGLHNARRLLEKYRPQIACFNDDVQGTGCVTLAALMAGLHVSKVKLADVRIVIFGSGTAGTGIADQIRDAIATESGKSKEEAAKQIWCIDKPGLLFKSHGDKLTPAQVHYARDDSEWEDHNQTDLYNVVKKVKPHALIGTSTKPNAFSEDIIREMANHVDRPIVFPLSNPTRLHEAHPNDINEWTEGKALIATGSPFPPVEYNGVKKKSRNAIIPPASPESV</sequence>
<dbReference type="GO" id="GO:0046872">
    <property type="term" value="F:metal ion binding"/>
    <property type="evidence" value="ECO:0007669"/>
    <property type="project" value="UniProtKB-KW"/>
</dbReference>
<organism evidence="11 12">
    <name type="scientific">Talaromyces stipitatus (strain ATCC 10500 / CBS 375.48 / QM 6759 / NRRL 1006)</name>
    <name type="common">Penicillium stipitatum</name>
    <dbReference type="NCBI Taxonomy" id="441959"/>
    <lineage>
        <taxon>Eukaryota</taxon>
        <taxon>Fungi</taxon>
        <taxon>Dikarya</taxon>
        <taxon>Ascomycota</taxon>
        <taxon>Pezizomycotina</taxon>
        <taxon>Eurotiomycetes</taxon>
        <taxon>Eurotiomycetidae</taxon>
        <taxon>Eurotiales</taxon>
        <taxon>Trichocomaceae</taxon>
        <taxon>Talaromyces</taxon>
        <taxon>Talaromyces sect. Talaromyces</taxon>
    </lineage>
</organism>
<dbReference type="InParanoid" id="B8MTX3"/>
<dbReference type="OrthoDB" id="5365701at2759"/>
<evidence type="ECO:0000256" key="1">
    <source>
        <dbReference type="ARBA" id="ARBA00001936"/>
    </source>
</evidence>
<feature type="domain" description="Malic enzyme N-terminal" evidence="10">
    <location>
        <begin position="85"/>
        <end position="269"/>
    </location>
</feature>
<evidence type="ECO:0000259" key="9">
    <source>
        <dbReference type="SMART" id="SM00919"/>
    </source>
</evidence>
<comment type="cofactor">
    <cofactor evidence="7">
        <name>Mg(2+)</name>
        <dbReference type="ChEBI" id="CHEBI:18420"/>
    </cofactor>
    <cofactor evidence="7">
        <name>Mn(2+)</name>
        <dbReference type="ChEBI" id="CHEBI:29035"/>
    </cofactor>
    <text evidence="7">Divalent metal cations. Prefers magnesium or manganese.</text>
</comment>
<evidence type="ECO:0000259" key="10">
    <source>
        <dbReference type="SMART" id="SM01274"/>
    </source>
</evidence>
<comment type="similarity">
    <text evidence="2 8">Belongs to the malic enzymes family.</text>
</comment>
<evidence type="ECO:0000256" key="4">
    <source>
        <dbReference type="ARBA" id="ARBA00023027"/>
    </source>
</evidence>
<evidence type="ECO:0000256" key="6">
    <source>
        <dbReference type="PIRSR" id="PIRSR000106-2"/>
    </source>
</evidence>
<dbReference type="GO" id="GO:0005829">
    <property type="term" value="C:cytosol"/>
    <property type="evidence" value="ECO:0007669"/>
    <property type="project" value="TreeGrafter"/>
</dbReference>
<dbReference type="GO" id="GO:0051287">
    <property type="term" value="F:NAD binding"/>
    <property type="evidence" value="ECO:0007669"/>
    <property type="project" value="InterPro"/>
</dbReference>
<reference evidence="12" key="1">
    <citation type="journal article" date="2015" name="Genome Announc.">
        <title>Genome sequence of the AIDS-associated pathogen Penicillium marneffei (ATCC18224) and its near taxonomic relative Talaromyces stipitatus (ATCC10500).</title>
        <authorList>
            <person name="Nierman W.C."/>
            <person name="Fedorova-Abrams N.D."/>
            <person name="Andrianopoulos A."/>
        </authorList>
    </citation>
    <scope>NUCLEOTIDE SEQUENCE [LARGE SCALE GENOMIC DNA]</scope>
    <source>
        <strain evidence="12">ATCC 10500 / CBS 375.48 / QM 6759 / NRRL 1006</strain>
    </source>
</reference>
<dbReference type="OMA" id="QIVNHMV"/>
<dbReference type="PIRSF" id="PIRSF000106">
    <property type="entry name" value="ME"/>
    <property type="match status" value="1"/>
</dbReference>
<dbReference type="RefSeq" id="XP_002488241.1">
    <property type="nucleotide sequence ID" value="XM_002488196.1"/>
</dbReference>
<keyword evidence="8 11" id="KW-0560">Oxidoreductase</keyword>
<feature type="binding site" evidence="7">
    <location>
        <position position="255"/>
    </location>
    <ligand>
        <name>a divalent metal cation</name>
        <dbReference type="ChEBI" id="CHEBI:60240"/>
    </ligand>
</feature>
<feature type="binding site" evidence="7">
    <location>
        <position position="254"/>
    </location>
    <ligand>
        <name>a divalent metal cation</name>
        <dbReference type="ChEBI" id="CHEBI:60240"/>
    </ligand>
</feature>
<dbReference type="VEuPathDB" id="FungiDB:TSTA_006160"/>
<dbReference type="InterPro" id="IPR001891">
    <property type="entry name" value="Malic_OxRdtase"/>
</dbReference>
<dbReference type="PANTHER" id="PTHR23406:SF34">
    <property type="entry name" value="NAD-DEPENDENT MALIC ENZYME, MITOCHONDRIAL"/>
    <property type="match status" value="1"/>
</dbReference>
<dbReference type="SUPFAM" id="SSF53223">
    <property type="entry name" value="Aminoacid dehydrogenase-like, N-terminal domain"/>
    <property type="match status" value="1"/>
</dbReference>
<evidence type="ECO:0000256" key="5">
    <source>
        <dbReference type="PIRSR" id="PIRSR000106-1"/>
    </source>
</evidence>
<feature type="binding site" evidence="6">
    <location>
        <position position="424"/>
    </location>
    <ligand>
        <name>(S)-malate</name>
        <dbReference type="ChEBI" id="CHEBI:15589"/>
    </ligand>
</feature>
<dbReference type="InterPro" id="IPR037062">
    <property type="entry name" value="Malic_N_dom_sf"/>
</dbReference>
<dbReference type="FunFam" id="3.40.50.10380:FF:000001">
    <property type="entry name" value="NAD-dependent malic enzyme"/>
    <property type="match status" value="1"/>
</dbReference>
<keyword evidence="12" id="KW-1185">Reference proteome</keyword>
<dbReference type="GeneID" id="8105301"/>
<evidence type="ECO:0000313" key="12">
    <source>
        <dbReference type="Proteomes" id="UP000001745"/>
    </source>
</evidence>
<dbReference type="SMART" id="SM01274">
    <property type="entry name" value="malic"/>
    <property type="match status" value="1"/>
</dbReference>
<dbReference type="Gene3D" id="3.40.50.720">
    <property type="entry name" value="NAD(P)-binding Rossmann-like Domain"/>
    <property type="match status" value="1"/>
</dbReference>
<evidence type="ECO:0000256" key="7">
    <source>
        <dbReference type="PIRSR" id="PIRSR000106-3"/>
    </source>
</evidence>
<keyword evidence="3 7" id="KW-0479">Metal-binding</keyword>
<dbReference type="PROSITE" id="PS00331">
    <property type="entry name" value="MALIC_ENZYMES"/>
    <property type="match status" value="1"/>
</dbReference>
<dbReference type="SUPFAM" id="SSF51735">
    <property type="entry name" value="NAD(P)-binding Rossmann-fold domains"/>
    <property type="match status" value="1"/>
</dbReference>
<dbReference type="EMBL" id="EQ962660">
    <property type="protein sequence ID" value="EED12587.1"/>
    <property type="molecule type" value="Genomic_DNA"/>
</dbReference>
<dbReference type="Pfam" id="PF03949">
    <property type="entry name" value="Malic_M"/>
    <property type="match status" value="1"/>
</dbReference>
<dbReference type="Pfam" id="PF00390">
    <property type="entry name" value="malic"/>
    <property type="match status" value="1"/>
</dbReference>
<feature type="active site" description="Proton acceptor" evidence="5">
    <location>
        <position position="183"/>
    </location>
</feature>
<feature type="active site" description="Proton donor" evidence="5">
    <location>
        <position position="108"/>
    </location>
</feature>
<comment type="cofactor">
    <cofactor evidence="1">
        <name>Mn(2+)</name>
        <dbReference type="ChEBI" id="CHEBI:29035"/>
    </cofactor>
</comment>
<dbReference type="InterPro" id="IPR046346">
    <property type="entry name" value="Aminoacid_DH-like_N_sf"/>
</dbReference>
<accession>B8MTX3</accession>
<dbReference type="SMART" id="SM00919">
    <property type="entry name" value="Malic_M"/>
    <property type="match status" value="1"/>
</dbReference>
<dbReference type="GO" id="GO:0006520">
    <property type="term" value="P:amino acid metabolic process"/>
    <property type="evidence" value="ECO:0007669"/>
    <property type="project" value="EnsemblFungi"/>
</dbReference>
<dbReference type="GO" id="GO:0004471">
    <property type="term" value="F:malate dehydrogenase (decarboxylating) (NAD+) activity"/>
    <property type="evidence" value="ECO:0007669"/>
    <property type="project" value="TreeGrafter"/>
</dbReference>
<dbReference type="eggNOG" id="KOG1257">
    <property type="taxonomic scope" value="Eukaryota"/>
</dbReference>
<dbReference type="PANTHER" id="PTHR23406">
    <property type="entry name" value="MALIC ENZYME-RELATED"/>
    <property type="match status" value="1"/>
</dbReference>
<dbReference type="HOGENOM" id="CLU_011405_5_2_1"/>
<keyword evidence="4" id="KW-0520">NAD</keyword>
<evidence type="ECO:0000256" key="2">
    <source>
        <dbReference type="ARBA" id="ARBA00008785"/>
    </source>
</evidence>
<dbReference type="STRING" id="441959.B8MTX3"/>
<evidence type="ECO:0000256" key="8">
    <source>
        <dbReference type="RuleBase" id="RU003426"/>
    </source>
</evidence>
<dbReference type="GO" id="GO:0005739">
    <property type="term" value="C:mitochondrion"/>
    <property type="evidence" value="ECO:0007669"/>
    <property type="project" value="EnsemblFungi"/>
</dbReference>
<dbReference type="NCBIfam" id="NF010052">
    <property type="entry name" value="PRK13529.1"/>
    <property type="match status" value="1"/>
</dbReference>
<gene>
    <name evidence="11" type="ORF">TSTA_006160</name>
</gene>
<dbReference type="AlphaFoldDB" id="B8MTX3"/>
<feature type="binding site" evidence="7">
    <location>
        <position position="278"/>
    </location>
    <ligand>
        <name>a divalent metal cation</name>
        <dbReference type="ChEBI" id="CHEBI:60240"/>
    </ligand>
</feature>
<feature type="domain" description="Malic enzyme NAD-binding" evidence="9">
    <location>
        <begin position="279"/>
        <end position="477"/>
    </location>
</feature>